<comment type="catalytic activity">
    <reaction evidence="8">
        <text>oxaloacetate + H(+) = pyruvate + CO2</text>
        <dbReference type="Rhea" id="RHEA:15641"/>
        <dbReference type="ChEBI" id="CHEBI:15361"/>
        <dbReference type="ChEBI" id="CHEBI:15378"/>
        <dbReference type="ChEBI" id="CHEBI:16452"/>
        <dbReference type="ChEBI" id="CHEBI:16526"/>
        <dbReference type="EC" id="1.1.1.40"/>
    </reaction>
</comment>
<comment type="caution">
    <text evidence="11">The sequence shown here is derived from an EMBL/GenBank/DDBJ whole genome shotgun (WGS) entry which is preliminary data.</text>
</comment>
<dbReference type="InterPro" id="IPR012301">
    <property type="entry name" value="Malic_N_dom"/>
</dbReference>
<evidence type="ECO:0000256" key="6">
    <source>
        <dbReference type="ARBA" id="ARBA00040273"/>
    </source>
</evidence>
<dbReference type="SUPFAM" id="SSF53223">
    <property type="entry name" value="Aminoacid dehydrogenase-like, N-terminal domain"/>
    <property type="match status" value="1"/>
</dbReference>
<sequence>MDKDVLKQRALYYHEFPNPGKLAVQMTKPTNSQDDLSLAYTPGVAEPVLAIAENPDDVFRYTAKANLVAVMTNGTAVLGLGDVGPLASKPVMEGKAVLFKRFADIDVFDIEIDADDPQAFVATAKRIAPTFGGINLEDIKAPECFEIEQALIEQLDIPVFHDDQHGTAIVVAAGLLNALDLQDKRLSDVNIVCIGAGAAGIASMRLLVALGADKEKMLLLDTKGVIHTGREDLNPYKFAFARTTDKRTLADALVDADVFIGVAKPDLLNAELLRLMAPRPIIFALSNPDPEIRPELARRVRDDLIIATGRSDYPNQVNNVLCFPYIFRGALDVRATCINQSMQIAAVEAIRQLVLEPVPQVVKDNYPGMNNWDFGPDYLIPKPIDPRLKDRVALAVAKAARASGVSRTGY</sequence>
<evidence type="ECO:0000256" key="2">
    <source>
        <dbReference type="ARBA" id="ARBA00001946"/>
    </source>
</evidence>
<dbReference type="GO" id="GO:0051287">
    <property type="term" value="F:NAD binding"/>
    <property type="evidence" value="ECO:0007669"/>
    <property type="project" value="InterPro"/>
</dbReference>
<keyword evidence="4" id="KW-0560">Oxidoreductase</keyword>
<evidence type="ECO:0000256" key="7">
    <source>
        <dbReference type="ARBA" id="ARBA00050924"/>
    </source>
</evidence>
<reference evidence="11 12" key="1">
    <citation type="submission" date="2015-11" db="EMBL/GenBank/DDBJ databases">
        <title>Genomic analysis of 38 Legionella species identifies large and diverse effector repertoires.</title>
        <authorList>
            <person name="Burstein D."/>
            <person name="Amaro F."/>
            <person name="Zusman T."/>
            <person name="Lifshitz Z."/>
            <person name="Cohen O."/>
            <person name="Gilbert J.A."/>
            <person name="Pupko T."/>
            <person name="Shuman H.A."/>
            <person name="Segal G."/>
        </authorList>
    </citation>
    <scope>NUCLEOTIDE SEQUENCE [LARGE SCALE GENOMIC DNA]</scope>
    <source>
        <strain evidence="11 12">PX-1-G2-E2</strain>
    </source>
</reference>
<evidence type="ECO:0000256" key="1">
    <source>
        <dbReference type="ARBA" id="ARBA00001936"/>
    </source>
</evidence>
<dbReference type="RefSeq" id="WP_058451801.1">
    <property type="nucleotide sequence ID" value="NZ_CAAAIB010000018.1"/>
</dbReference>
<dbReference type="FunFam" id="3.40.50.10380:FF:000003">
    <property type="entry name" value="NADP-dependent malic enzyme"/>
    <property type="match status" value="1"/>
</dbReference>
<dbReference type="InterPro" id="IPR012302">
    <property type="entry name" value="Malic_NAD-bd"/>
</dbReference>
<dbReference type="InterPro" id="IPR036291">
    <property type="entry name" value="NAD(P)-bd_dom_sf"/>
</dbReference>
<dbReference type="GO" id="GO:0046872">
    <property type="term" value="F:metal ion binding"/>
    <property type="evidence" value="ECO:0007669"/>
    <property type="project" value="UniProtKB-KW"/>
</dbReference>
<dbReference type="Gene3D" id="3.40.50.10380">
    <property type="entry name" value="Malic enzyme, N-terminal domain"/>
    <property type="match status" value="1"/>
</dbReference>
<evidence type="ECO:0000256" key="8">
    <source>
        <dbReference type="ARBA" id="ARBA00051384"/>
    </source>
</evidence>
<dbReference type="PANTHER" id="PTHR43237:SF4">
    <property type="entry name" value="NADP-DEPENDENT MALIC ENZYME"/>
    <property type="match status" value="1"/>
</dbReference>
<dbReference type="PANTHER" id="PTHR43237">
    <property type="entry name" value="NADP-DEPENDENT MALIC ENZYME"/>
    <property type="match status" value="1"/>
</dbReference>
<dbReference type="InterPro" id="IPR046346">
    <property type="entry name" value="Aminoacid_DH-like_N_sf"/>
</dbReference>
<dbReference type="PATRIC" id="fig|466.6.peg.1063"/>
<comment type="cofactor">
    <cofactor evidence="2">
        <name>Mg(2+)</name>
        <dbReference type="ChEBI" id="CHEBI:18420"/>
    </cofactor>
</comment>
<dbReference type="Pfam" id="PF03949">
    <property type="entry name" value="Malic_M"/>
    <property type="match status" value="1"/>
</dbReference>
<dbReference type="EC" id="1.1.1.40" evidence="5"/>
<protein>
    <recommendedName>
        <fullName evidence="6">NADP-dependent malic enzyme</fullName>
        <ecNumber evidence="5">1.1.1.40</ecNumber>
    </recommendedName>
</protein>
<dbReference type="Gene3D" id="3.40.50.720">
    <property type="entry name" value="NAD(P)-binding Rossmann-like Domain"/>
    <property type="match status" value="1"/>
</dbReference>
<feature type="domain" description="Malic enzyme NAD-binding" evidence="9">
    <location>
        <begin position="164"/>
        <end position="401"/>
    </location>
</feature>
<evidence type="ECO:0000256" key="5">
    <source>
        <dbReference type="ARBA" id="ARBA00038964"/>
    </source>
</evidence>
<dbReference type="OrthoDB" id="9805787at2"/>
<evidence type="ECO:0000313" key="11">
    <source>
        <dbReference type="EMBL" id="KTD27939.1"/>
    </source>
</evidence>
<dbReference type="SMART" id="SM01274">
    <property type="entry name" value="malic"/>
    <property type="match status" value="1"/>
</dbReference>
<dbReference type="SUPFAM" id="SSF51735">
    <property type="entry name" value="NAD(P)-binding Rossmann-fold domains"/>
    <property type="match status" value="1"/>
</dbReference>
<dbReference type="InterPro" id="IPR015884">
    <property type="entry name" value="Malic_enzyme_CS"/>
</dbReference>
<evidence type="ECO:0000256" key="3">
    <source>
        <dbReference type="ARBA" id="ARBA00022723"/>
    </source>
</evidence>
<dbReference type="PROSITE" id="PS00331">
    <property type="entry name" value="MALIC_ENZYMES"/>
    <property type="match status" value="1"/>
</dbReference>
<feature type="domain" description="Malic enzyme N-terminal" evidence="10">
    <location>
        <begin position="19"/>
        <end position="152"/>
    </location>
</feature>
<gene>
    <name evidence="11" type="primary">mao2</name>
    <name evidence="11" type="ORF">Lmac_0998</name>
</gene>
<dbReference type="CDD" id="cd05311">
    <property type="entry name" value="NAD_bind_2_malic_enz"/>
    <property type="match status" value="1"/>
</dbReference>
<evidence type="ECO:0000259" key="10">
    <source>
        <dbReference type="SMART" id="SM01274"/>
    </source>
</evidence>
<dbReference type="Proteomes" id="UP000054908">
    <property type="component" value="Unassembled WGS sequence"/>
</dbReference>
<name>A0A0W0W6Z9_9GAMM</name>
<dbReference type="InterPro" id="IPR045213">
    <property type="entry name" value="Malic_NAD-bd_bact_type"/>
</dbReference>
<keyword evidence="12" id="KW-1185">Reference proteome</keyword>
<evidence type="ECO:0000256" key="4">
    <source>
        <dbReference type="ARBA" id="ARBA00023002"/>
    </source>
</evidence>
<dbReference type="AlphaFoldDB" id="A0A0W0W6Z9"/>
<dbReference type="InterPro" id="IPR037062">
    <property type="entry name" value="Malic_N_dom_sf"/>
</dbReference>
<dbReference type="EMBL" id="LNYL01000027">
    <property type="protein sequence ID" value="KTD27939.1"/>
    <property type="molecule type" value="Genomic_DNA"/>
</dbReference>
<dbReference type="STRING" id="466.Lmac_0998"/>
<accession>A0A0W0W6Z9</accession>
<dbReference type="InterPro" id="IPR051674">
    <property type="entry name" value="Malate_Decarboxylase"/>
</dbReference>
<evidence type="ECO:0000313" key="12">
    <source>
        <dbReference type="Proteomes" id="UP000054908"/>
    </source>
</evidence>
<dbReference type="FunFam" id="3.40.50.720:FF:000095">
    <property type="entry name" value="NADP-dependent malic enzyme"/>
    <property type="match status" value="1"/>
</dbReference>
<evidence type="ECO:0000259" key="9">
    <source>
        <dbReference type="SMART" id="SM00919"/>
    </source>
</evidence>
<comment type="cofactor">
    <cofactor evidence="1">
        <name>Mn(2+)</name>
        <dbReference type="ChEBI" id="CHEBI:29035"/>
    </cofactor>
</comment>
<dbReference type="SMART" id="SM00919">
    <property type="entry name" value="Malic_M"/>
    <property type="match status" value="1"/>
</dbReference>
<dbReference type="GO" id="GO:0004473">
    <property type="term" value="F:malate dehydrogenase (decarboxylating) (NADP+) activity"/>
    <property type="evidence" value="ECO:0007669"/>
    <property type="project" value="UniProtKB-EC"/>
</dbReference>
<organism evidence="11 12">
    <name type="scientific">Legionella maceachernii</name>
    <dbReference type="NCBI Taxonomy" id="466"/>
    <lineage>
        <taxon>Bacteria</taxon>
        <taxon>Pseudomonadati</taxon>
        <taxon>Pseudomonadota</taxon>
        <taxon>Gammaproteobacteria</taxon>
        <taxon>Legionellales</taxon>
        <taxon>Legionellaceae</taxon>
        <taxon>Legionella</taxon>
    </lineage>
</organism>
<proteinExistence type="predicted"/>
<dbReference type="Pfam" id="PF00390">
    <property type="entry name" value="malic"/>
    <property type="match status" value="1"/>
</dbReference>
<keyword evidence="3" id="KW-0479">Metal-binding</keyword>
<comment type="catalytic activity">
    <reaction evidence="7">
        <text>(S)-malate + NADP(+) = pyruvate + CO2 + NADPH</text>
        <dbReference type="Rhea" id="RHEA:18253"/>
        <dbReference type="ChEBI" id="CHEBI:15361"/>
        <dbReference type="ChEBI" id="CHEBI:15589"/>
        <dbReference type="ChEBI" id="CHEBI:16526"/>
        <dbReference type="ChEBI" id="CHEBI:57783"/>
        <dbReference type="ChEBI" id="CHEBI:58349"/>
        <dbReference type="EC" id="1.1.1.40"/>
    </reaction>
</comment>